<evidence type="ECO:0000313" key="3">
    <source>
        <dbReference type="Proteomes" id="UP000265520"/>
    </source>
</evidence>
<keyword evidence="3" id="KW-1185">Reference proteome</keyword>
<dbReference type="AlphaFoldDB" id="A0A392SKM3"/>
<sequence length="35" mass="3588">AIAEGDATDDLVSPAKKKRVMRGTTGRSLLQGGST</sequence>
<organism evidence="2 3">
    <name type="scientific">Trifolium medium</name>
    <dbReference type="NCBI Taxonomy" id="97028"/>
    <lineage>
        <taxon>Eukaryota</taxon>
        <taxon>Viridiplantae</taxon>
        <taxon>Streptophyta</taxon>
        <taxon>Embryophyta</taxon>
        <taxon>Tracheophyta</taxon>
        <taxon>Spermatophyta</taxon>
        <taxon>Magnoliopsida</taxon>
        <taxon>eudicotyledons</taxon>
        <taxon>Gunneridae</taxon>
        <taxon>Pentapetalae</taxon>
        <taxon>rosids</taxon>
        <taxon>fabids</taxon>
        <taxon>Fabales</taxon>
        <taxon>Fabaceae</taxon>
        <taxon>Papilionoideae</taxon>
        <taxon>50 kb inversion clade</taxon>
        <taxon>NPAAA clade</taxon>
        <taxon>Hologalegina</taxon>
        <taxon>IRL clade</taxon>
        <taxon>Trifolieae</taxon>
        <taxon>Trifolium</taxon>
    </lineage>
</organism>
<feature type="non-terminal residue" evidence="2">
    <location>
        <position position="1"/>
    </location>
</feature>
<protein>
    <submittedName>
        <fullName evidence="2">Uncharacterized protein</fullName>
    </submittedName>
</protein>
<evidence type="ECO:0000256" key="1">
    <source>
        <dbReference type="SAM" id="MobiDB-lite"/>
    </source>
</evidence>
<feature type="compositionally biased region" description="Polar residues" evidence="1">
    <location>
        <begin position="25"/>
        <end position="35"/>
    </location>
</feature>
<comment type="caution">
    <text evidence="2">The sequence shown here is derived from an EMBL/GenBank/DDBJ whole genome shotgun (WGS) entry which is preliminary data.</text>
</comment>
<accession>A0A392SKM3</accession>
<dbReference type="EMBL" id="LXQA010397737">
    <property type="protein sequence ID" value="MCI49209.1"/>
    <property type="molecule type" value="Genomic_DNA"/>
</dbReference>
<reference evidence="2 3" key="1">
    <citation type="journal article" date="2018" name="Front. Plant Sci.">
        <title>Red Clover (Trifolium pratense) and Zigzag Clover (T. medium) - A Picture of Genomic Similarities and Differences.</title>
        <authorList>
            <person name="Dluhosova J."/>
            <person name="Istvanek J."/>
            <person name="Nedelnik J."/>
            <person name="Repkova J."/>
        </authorList>
    </citation>
    <scope>NUCLEOTIDE SEQUENCE [LARGE SCALE GENOMIC DNA]</scope>
    <source>
        <strain evidence="3">cv. 10/8</strain>
        <tissue evidence="2">Leaf</tissue>
    </source>
</reference>
<name>A0A392SKM3_9FABA</name>
<feature type="region of interest" description="Disordered" evidence="1">
    <location>
        <begin position="1"/>
        <end position="35"/>
    </location>
</feature>
<proteinExistence type="predicted"/>
<dbReference type="Proteomes" id="UP000265520">
    <property type="component" value="Unassembled WGS sequence"/>
</dbReference>
<evidence type="ECO:0000313" key="2">
    <source>
        <dbReference type="EMBL" id="MCI49209.1"/>
    </source>
</evidence>